<dbReference type="SUPFAM" id="SSF56112">
    <property type="entry name" value="Protein kinase-like (PK-like)"/>
    <property type="match status" value="1"/>
</dbReference>
<dbReference type="PANTHER" id="PTHR44329">
    <property type="entry name" value="SERINE/THREONINE-PROTEIN KINASE TNNI3K-RELATED"/>
    <property type="match status" value="1"/>
</dbReference>
<evidence type="ECO:0000313" key="4">
    <source>
        <dbReference type="Proteomes" id="UP001209570"/>
    </source>
</evidence>
<dbReference type="InterPro" id="IPR000719">
    <property type="entry name" value="Prot_kinase_dom"/>
</dbReference>
<dbReference type="InterPro" id="IPR008271">
    <property type="entry name" value="Ser/Thr_kinase_AS"/>
</dbReference>
<dbReference type="Gene3D" id="1.10.510.10">
    <property type="entry name" value="Transferase(Phosphotransferase) domain 1"/>
    <property type="match status" value="1"/>
</dbReference>
<feature type="compositionally biased region" description="Polar residues" evidence="1">
    <location>
        <begin position="120"/>
        <end position="147"/>
    </location>
</feature>
<dbReference type="GO" id="GO:0004674">
    <property type="term" value="F:protein serine/threonine kinase activity"/>
    <property type="evidence" value="ECO:0007669"/>
    <property type="project" value="TreeGrafter"/>
</dbReference>
<dbReference type="SMART" id="SM00220">
    <property type="entry name" value="S_TKc"/>
    <property type="match status" value="1"/>
</dbReference>
<feature type="compositionally biased region" description="Basic and acidic residues" evidence="1">
    <location>
        <begin position="227"/>
        <end position="239"/>
    </location>
</feature>
<organism evidence="3 4">
    <name type="scientific">Pythium insidiosum</name>
    <name type="common">Pythiosis disease agent</name>
    <dbReference type="NCBI Taxonomy" id="114742"/>
    <lineage>
        <taxon>Eukaryota</taxon>
        <taxon>Sar</taxon>
        <taxon>Stramenopiles</taxon>
        <taxon>Oomycota</taxon>
        <taxon>Peronosporomycetes</taxon>
        <taxon>Pythiales</taxon>
        <taxon>Pythiaceae</taxon>
        <taxon>Pythium</taxon>
    </lineage>
</organism>
<proteinExistence type="predicted"/>
<dbReference type="InterPro" id="IPR011009">
    <property type="entry name" value="Kinase-like_dom_sf"/>
</dbReference>
<name>A0AAD5M0T8_PYTIN</name>
<evidence type="ECO:0000259" key="2">
    <source>
        <dbReference type="PROSITE" id="PS50011"/>
    </source>
</evidence>
<comment type="caution">
    <text evidence="3">The sequence shown here is derived from an EMBL/GenBank/DDBJ whole genome shotgun (WGS) entry which is preliminary data.</text>
</comment>
<feature type="region of interest" description="Disordered" evidence="1">
    <location>
        <begin position="212"/>
        <end position="265"/>
    </location>
</feature>
<dbReference type="Proteomes" id="UP001209570">
    <property type="component" value="Unassembled WGS sequence"/>
</dbReference>
<evidence type="ECO:0000313" key="3">
    <source>
        <dbReference type="EMBL" id="KAJ0391646.1"/>
    </source>
</evidence>
<dbReference type="InterPro" id="IPR051681">
    <property type="entry name" value="Ser/Thr_Kinases-Pseudokinases"/>
</dbReference>
<dbReference type="PANTHER" id="PTHR44329:SF214">
    <property type="entry name" value="PROTEIN KINASE DOMAIN-CONTAINING PROTEIN"/>
    <property type="match status" value="1"/>
</dbReference>
<reference evidence="3" key="1">
    <citation type="submission" date="2021-12" db="EMBL/GenBank/DDBJ databases">
        <title>Prjna785345.</title>
        <authorList>
            <person name="Rujirawat T."/>
            <person name="Krajaejun T."/>
        </authorList>
    </citation>
    <scope>NUCLEOTIDE SEQUENCE</scope>
    <source>
        <strain evidence="3">Pi057C3</strain>
    </source>
</reference>
<dbReference type="InterPro" id="IPR001245">
    <property type="entry name" value="Ser-Thr/Tyr_kinase_cat_dom"/>
</dbReference>
<dbReference type="PROSITE" id="PS00108">
    <property type="entry name" value="PROTEIN_KINASE_ST"/>
    <property type="match status" value="1"/>
</dbReference>
<gene>
    <name evidence="3" type="ORF">P43SY_005628</name>
</gene>
<accession>A0AAD5M0T8</accession>
<dbReference type="PROSITE" id="PS50011">
    <property type="entry name" value="PROTEIN_KINASE_DOM"/>
    <property type="match status" value="1"/>
</dbReference>
<dbReference type="AlphaFoldDB" id="A0AAD5M0T8"/>
<feature type="region of interest" description="Disordered" evidence="1">
    <location>
        <begin position="116"/>
        <end position="154"/>
    </location>
</feature>
<evidence type="ECO:0000256" key="1">
    <source>
        <dbReference type="SAM" id="MobiDB-lite"/>
    </source>
</evidence>
<dbReference type="EMBL" id="JAKCXM010000913">
    <property type="protein sequence ID" value="KAJ0391646.1"/>
    <property type="molecule type" value="Genomic_DNA"/>
</dbReference>
<feature type="domain" description="Protein kinase" evidence="2">
    <location>
        <begin position="1"/>
        <end position="265"/>
    </location>
</feature>
<dbReference type="Pfam" id="PF07714">
    <property type="entry name" value="PK_Tyr_Ser-Thr"/>
    <property type="match status" value="1"/>
</dbReference>
<dbReference type="GO" id="GO:0005524">
    <property type="term" value="F:ATP binding"/>
    <property type="evidence" value="ECO:0007669"/>
    <property type="project" value="InterPro"/>
</dbReference>
<protein>
    <recommendedName>
        <fullName evidence="2">Protein kinase domain-containing protein</fullName>
    </recommendedName>
</protein>
<sequence>MSSRVVVKKVFADDDSDFTKEVEIWSQLYHPHVLQLFGACHVGQKFIVSEFAAQGRLDIYLSKLKNDPVKRKQETWRTLYEAALGLQYLHDRGVIHCDLKCNNFLIGRDGKTKVSDYGLSRSQQHQGPVSTLATGSTTDDQQSSGESNGVGAPRWKAPEILSGAAPTPESDVKPRCFSDEQWDLVVGACRFNPQERTSLSEIVSKLRDFARDSSSIDELVEPEPELPEMRSDADSGCREDSEDDEFAPPVNNANANRFVDEDDDL</sequence>
<keyword evidence="4" id="KW-1185">Reference proteome</keyword>